<dbReference type="AlphaFoldDB" id="A0A4C1YKK5"/>
<sequence length="191" mass="22349">MRVQKSIHSLQRTKLCRSELAANDKLRRYYAPRPFLLLLRVSVLCHYDAFVTNFTAAKFRALYCTDIQTDDQILQKQLLYSRMCRCDEFDDTRDLRVQAFYERPRPESERTAERQRAGGAAIMTKPVPELARPETQRQRGGRDERAWDGDARDVETCLRFPRLHRKDVLYFGKHTLTKGQAYVALSCVKSL</sequence>
<dbReference type="EMBL" id="BGZK01001230">
    <property type="protein sequence ID" value="GBP74957.1"/>
    <property type="molecule type" value="Genomic_DNA"/>
</dbReference>
<accession>A0A4C1YKK5</accession>
<evidence type="ECO:0000313" key="1">
    <source>
        <dbReference type="EMBL" id="GBP74957.1"/>
    </source>
</evidence>
<name>A0A4C1YKK5_EUMVA</name>
<gene>
    <name evidence="1" type="ORF">EVAR_60884_1</name>
</gene>
<keyword evidence="2" id="KW-1185">Reference proteome</keyword>
<reference evidence="1 2" key="1">
    <citation type="journal article" date="2019" name="Commun. Biol.">
        <title>The bagworm genome reveals a unique fibroin gene that provides high tensile strength.</title>
        <authorList>
            <person name="Kono N."/>
            <person name="Nakamura H."/>
            <person name="Ohtoshi R."/>
            <person name="Tomita M."/>
            <person name="Numata K."/>
            <person name="Arakawa K."/>
        </authorList>
    </citation>
    <scope>NUCLEOTIDE SEQUENCE [LARGE SCALE GENOMIC DNA]</scope>
</reference>
<organism evidence="1 2">
    <name type="scientific">Eumeta variegata</name>
    <name type="common">Bagworm moth</name>
    <name type="synonym">Eumeta japonica</name>
    <dbReference type="NCBI Taxonomy" id="151549"/>
    <lineage>
        <taxon>Eukaryota</taxon>
        <taxon>Metazoa</taxon>
        <taxon>Ecdysozoa</taxon>
        <taxon>Arthropoda</taxon>
        <taxon>Hexapoda</taxon>
        <taxon>Insecta</taxon>
        <taxon>Pterygota</taxon>
        <taxon>Neoptera</taxon>
        <taxon>Endopterygota</taxon>
        <taxon>Lepidoptera</taxon>
        <taxon>Glossata</taxon>
        <taxon>Ditrysia</taxon>
        <taxon>Tineoidea</taxon>
        <taxon>Psychidae</taxon>
        <taxon>Oiketicinae</taxon>
        <taxon>Eumeta</taxon>
    </lineage>
</organism>
<protein>
    <submittedName>
        <fullName evidence="1">Uncharacterized protein</fullName>
    </submittedName>
</protein>
<proteinExistence type="predicted"/>
<comment type="caution">
    <text evidence="1">The sequence shown here is derived from an EMBL/GenBank/DDBJ whole genome shotgun (WGS) entry which is preliminary data.</text>
</comment>
<dbReference type="Proteomes" id="UP000299102">
    <property type="component" value="Unassembled WGS sequence"/>
</dbReference>
<evidence type="ECO:0000313" key="2">
    <source>
        <dbReference type="Proteomes" id="UP000299102"/>
    </source>
</evidence>